<evidence type="ECO:0000313" key="2">
    <source>
        <dbReference type="EMBL" id="KAF4732898.1"/>
    </source>
</evidence>
<dbReference type="SUPFAM" id="SSF48371">
    <property type="entry name" value="ARM repeat"/>
    <property type="match status" value="1"/>
</dbReference>
<feature type="compositionally biased region" description="Basic and acidic residues" evidence="1">
    <location>
        <begin position="46"/>
        <end position="69"/>
    </location>
</feature>
<proteinExistence type="predicted"/>
<comment type="caution">
    <text evidence="2">The sequence shown here is derived from an EMBL/GenBank/DDBJ whole genome shotgun (WGS) entry which is preliminary data.</text>
</comment>
<sequence>MQHDRRFLLKNRRLRSRLRRRKLQPMLRTERSNSIDFFDEILGGDSPKESPEADKVESEPSPADKREDLVQAAELSPIAAPPALPIPPPLPPKAPKALSEGIKKSSGSSVGSPEEDSTGEHGAATPRVAESASIAPTRAPWGREDELHEGGVSRQRSASDIVLLPLAGSGCDGPAKSEINRPPPSPVHSPRVSLDRSYRARIVDHSKRIQSLEERMSEEKKAFDDYLKENSDTIAQLQAKLSDMSTALEAQKAENAELHGKVEEQQKRLDEVTEEQRKQKDALEGVTQQTAELSSTVAAKSIGAAADGEELDPESTIKDLPDFVRTRDREDILAFVQNLLKAKKKQETMYQSRLESGSVYSQRSRSMMARNGRQYLQQLDSSSPASSISRAQRTGSANKRQKPTSSRAYGSASQAYPARSFHRLMEEYDSDDDGLGTARDNIMRSPAEVSQFDLDDSRLSDVNSSSGLIARLEYLSNHCRYAVPSFASREEAEAAKRTLEEAAASTDAMVGSAFAKTMEVISFSWDSSTLPQSPLISKATLFKAFSCMPGKLDELLKSSTRSPLSVEMQQQVRAMLGAMWNITLNEDSHDNPMLAEGSSLLPSLVQVLARYSIDDRQICKNACGLLLTLMTNDSKLCRDFLAIDGGLSVLTSVLRTHKFEQEDAATEQALQCIFLLATVVPDCRATIGSQIDRFTLDRLQGIRHASRLRDILFRPTKTKAASNR</sequence>
<feature type="compositionally biased region" description="Low complexity" evidence="1">
    <location>
        <begin position="95"/>
        <end position="112"/>
    </location>
</feature>
<dbReference type="Proteomes" id="UP000574390">
    <property type="component" value="Unassembled WGS sequence"/>
</dbReference>
<dbReference type="EMBL" id="JABANM010014270">
    <property type="protein sequence ID" value="KAF4732898.1"/>
    <property type="molecule type" value="Genomic_DNA"/>
</dbReference>
<feature type="compositionally biased region" description="Pro residues" evidence="1">
    <location>
        <begin position="79"/>
        <end position="94"/>
    </location>
</feature>
<evidence type="ECO:0000313" key="3">
    <source>
        <dbReference type="Proteomes" id="UP000574390"/>
    </source>
</evidence>
<dbReference type="InterPro" id="IPR011989">
    <property type="entry name" value="ARM-like"/>
</dbReference>
<dbReference type="AlphaFoldDB" id="A0A7J6SIZ8"/>
<feature type="compositionally biased region" description="Basic and acidic residues" evidence="1">
    <location>
        <begin position="141"/>
        <end position="151"/>
    </location>
</feature>
<gene>
    <name evidence="2" type="ORF">FOZ62_015736</name>
</gene>
<dbReference type="InterPro" id="IPR016024">
    <property type="entry name" value="ARM-type_fold"/>
</dbReference>
<reference evidence="2 3" key="1">
    <citation type="submission" date="2020-04" db="EMBL/GenBank/DDBJ databases">
        <title>Perkinsus olseni comparative genomics.</title>
        <authorList>
            <person name="Bogema D.R."/>
        </authorList>
    </citation>
    <scope>NUCLEOTIDE SEQUENCE [LARGE SCALE GENOMIC DNA]</scope>
    <source>
        <strain evidence="2">ATCC PRA-205</strain>
    </source>
</reference>
<protein>
    <submittedName>
        <fullName evidence="2">Uncharacterized protein</fullName>
    </submittedName>
</protein>
<feature type="region of interest" description="Disordered" evidence="1">
    <location>
        <begin position="255"/>
        <end position="291"/>
    </location>
</feature>
<dbReference type="Gene3D" id="1.25.10.10">
    <property type="entry name" value="Leucine-rich Repeat Variant"/>
    <property type="match status" value="1"/>
</dbReference>
<feature type="compositionally biased region" description="Basic and acidic residues" evidence="1">
    <location>
        <begin position="255"/>
        <end position="283"/>
    </location>
</feature>
<name>A0A7J6SIZ8_PEROL</name>
<feature type="region of interest" description="Disordered" evidence="1">
    <location>
        <begin position="346"/>
        <end position="366"/>
    </location>
</feature>
<feature type="region of interest" description="Disordered" evidence="1">
    <location>
        <begin position="378"/>
        <end position="415"/>
    </location>
</feature>
<feature type="compositionally biased region" description="Polar residues" evidence="1">
    <location>
        <begin position="390"/>
        <end position="414"/>
    </location>
</feature>
<feature type="region of interest" description="Disordered" evidence="1">
    <location>
        <begin position="25"/>
        <end position="196"/>
    </location>
</feature>
<feature type="compositionally biased region" description="Polar residues" evidence="1">
    <location>
        <begin position="348"/>
        <end position="365"/>
    </location>
</feature>
<evidence type="ECO:0000256" key="1">
    <source>
        <dbReference type="SAM" id="MobiDB-lite"/>
    </source>
</evidence>
<organism evidence="2 3">
    <name type="scientific">Perkinsus olseni</name>
    <name type="common">Perkinsus atlanticus</name>
    <dbReference type="NCBI Taxonomy" id="32597"/>
    <lineage>
        <taxon>Eukaryota</taxon>
        <taxon>Sar</taxon>
        <taxon>Alveolata</taxon>
        <taxon>Perkinsozoa</taxon>
        <taxon>Perkinsea</taxon>
        <taxon>Perkinsida</taxon>
        <taxon>Perkinsidae</taxon>
        <taxon>Perkinsus</taxon>
    </lineage>
</organism>
<accession>A0A7J6SIZ8</accession>